<dbReference type="GO" id="GO:0016757">
    <property type="term" value="F:glycosyltransferase activity"/>
    <property type="evidence" value="ECO:0007669"/>
    <property type="project" value="InterPro"/>
</dbReference>
<evidence type="ECO:0000256" key="1">
    <source>
        <dbReference type="ARBA" id="ARBA00022679"/>
    </source>
</evidence>
<dbReference type="PANTHER" id="PTHR46401">
    <property type="entry name" value="GLYCOSYLTRANSFERASE WBBK-RELATED"/>
    <property type="match status" value="1"/>
</dbReference>
<dbReference type="Pfam" id="PF00534">
    <property type="entry name" value="Glycos_transf_1"/>
    <property type="match status" value="1"/>
</dbReference>
<dbReference type="PANTHER" id="PTHR46401:SF2">
    <property type="entry name" value="GLYCOSYLTRANSFERASE WBBK-RELATED"/>
    <property type="match status" value="1"/>
</dbReference>
<organism evidence="3 4">
    <name type="scientific">Candidatus Nomurabacteria bacterium GW2011_GWF1_31_48</name>
    <dbReference type="NCBI Taxonomy" id="1618767"/>
    <lineage>
        <taxon>Bacteria</taxon>
        <taxon>Candidatus Nomuraibacteriota</taxon>
    </lineage>
</organism>
<sequence length="399" mass="46820">MISTLNVSPKRKMFVSAIYTSPPTTMGGNTKIMLEMINGSIDRVNFVVFTTEPETFRKNITKNDQIKIIKVPYSFTKFSFKSHIQECIHIYRYLDKYFSVHKLSKNDFFYSCSDFGPDVIPIFLLKRKYKFKWIASLYLFIPSPFENLYNGYSFPFLKYIIYFIYQQIILHFILKESSYCFITNHHDVERFPKNKRKKLLPIYGGVNVNLVKKIGTYKQKKYDAVFCSRLHPQKGASGLIDIWSNVVTEVPNAQLALIGNGDIKYEKYLRNKIAKLGLEKNITWFGYVNGEKKYNIYMQSKVFLHTTIYDNNGMVAAEALCSGLPVIMYDLLPLRKIYTLGCIKIKQKSKNIFAKNIVKIISNQKYYVLIKPNKETVNKYRKEWDWPSRIKIINNFLNI</sequence>
<accession>A0A0G0ASQ5</accession>
<reference evidence="3 4" key="1">
    <citation type="journal article" date="2015" name="Nature">
        <title>rRNA introns, odd ribosomes, and small enigmatic genomes across a large radiation of phyla.</title>
        <authorList>
            <person name="Brown C.T."/>
            <person name="Hug L.A."/>
            <person name="Thomas B.C."/>
            <person name="Sharon I."/>
            <person name="Castelle C.J."/>
            <person name="Singh A."/>
            <person name="Wilkins M.J."/>
            <person name="Williams K.H."/>
            <person name="Banfield J.F."/>
        </authorList>
    </citation>
    <scope>NUCLEOTIDE SEQUENCE [LARGE SCALE GENOMIC DNA]</scope>
</reference>
<dbReference type="InterPro" id="IPR001296">
    <property type="entry name" value="Glyco_trans_1"/>
</dbReference>
<evidence type="ECO:0000259" key="2">
    <source>
        <dbReference type="Pfam" id="PF00534"/>
    </source>
</evidence>
<dbReference type="Gene3D" id="3.40.50.2000">
    <property type="entry name" value="Glycogen Phosphorylase B"/>
    <property type="match status" value="2"/>
</dbReference>
<dbReference type="Proteomes" id="UP000034934">
    <property type="component" value="Unassembled WGS sequence"/>
</dbReference>
<name>A0A0G0ASQ5_9BACT</name>
<feature type="domain" description="Glycosyl transferase family 1" evidence="2">
    <location>
        <begin position="217"/>
        <end position="372"/>
    </location>
</feature>
<protein>
    <submittedName>
        <fullName evidence="3">Glycosyltransferase</fullName>
    </submittedName>
</protein>
<gene>
    <name evidence="3" type="ORF">UR19_C0008G0007</name>
</gene>
<dbReference type="CDD" id="cd03801">
    <property type="entry name" value="GT4_PimA-like"/>
    <property type="match status" value="1"/>
</dbReference>
<proteinExistence type="predicted"/>
<keyword evidence="1 3" id="KW-0808">Transferase</keyword>
<comment type="caution">
    <text evidence="3">The sequence shown here is derived from an EMBL/GenBank/DDBJ whole genome shotgun (WGS) entry which is preliminary data.</text>
</comment>
<evidence type="ECO:0000313" key="4">
    <source>
        <dbReference type="Proteomes" id="UP000034934"/>
    </source>
</evidence>
<dbReference type="SUPFAM" id="SSF53756">
    <property type="entry name" value="UDP-Glycosyltransferase/glycogen phosphorylase"/>
    <property type="match status" value="1"/>
</dbReference>
<evidence type="ECO:0000313" key="3">
    <source>
        <dbReference type="EMBL" id="KKP29765.1"/>
    </source>
</evidence>
<dbReference type="AlphaFoldDB" id="A0A0G0ASQ5"/>
<dbReference type="EMBL" id="LBOG01000008">
    <property type="protein sequence ID" value="KKP29765.1"/>
    <property type="molecule type" value="Genomic_DNA"/>
</dbReference>